<dbReference type="InterPro" id="IPR029063">
    <property type="entry name" value="SAM-dependent_MTases_sf"/>
</dbReference>
<dbReference type="PANTHER" id="PTHR44068">
    <property type="entry name" value="ZGC:194242"/>
    <property type="match status" value="1"/>
</dbReference>
<comment type="caution">
    <text evidence="3">The sequence shown here is derived from an EMBL/GenBank/DDBJ whole genome shotgun (WGS) entry which is preliminary data.</text>
</comment>
<organism evidence="3 4">
    <name type="scientific">Hyunsoonleella aestuarii</name>
    <dbReference type="NCBI Taxonomy" id="912802"/>
    <lineage>
        <taxon>Bacteria</taxon>
        <taxon>Pseudomonadati</taxon>
        <taxon>Bacteroidota</taxon>
        <taxon>Flavobacteriia</taxon>
        <taxon>Flavobacteriales</taxon>
        <taxon>Flavobacteriaceae</taxon>
    </lineage>
</organism>
<name>A0ABP8E6X6_9FLAO</name>
<protein>
    <submittedName>
        <fullName evidence="3">Class I SAM-dependent methyltransferase</fullName>
    </submittedName>
</protein>
<accession>A0ABP8E6X6</accession>
<dbReference type="CDD" id="cd02440">
    <property type="entry name" value="AdoMet_MTases"/>
    <property type="match status" value="1"/>
</dbReference>
<keyword evidence="4" id="KW-1185">Reference proteome</keyword>
<dbReference type="Gene3D" id="3.40.50.150">
    <property type="entry name" value="Vaccinia Virus protein VP39"/>
    <property type="match status" value="1"/>
</dbReference>
<evidence type="ECO:0000259" key="2">
    <source>
        <dbReference type="Pfam" id="PF08241"/>
    </source>
</evidence>
<dbReference type="GO" id="GO:0032259">
    <property type="term" value="P:methylation"/>
    <property type="evidence" value="ECO:0007669"/>
    <property type="project" value="UniProtKB-KW"/>
</dbReference>
<evidence type="ECO:0000256" key="1">
    <source>
        <dbReference type="ARBA" id="ARBA00022679"/>
    </source>
</evidence>
<keyword evidence="3" id="KW-0489">Methyltransferase</keyword>
<feature type="domain" description="Methyltransferase type 11" evidence="2">
    <location>
        <begin position="124"/>
        <end position="174"/>
    </location>
</feature>
<evidence type="ECO:0000313" key="4">
    <source>
        <dbReference type="Proteomes" id="UP001500027"/>
    </source>
</evidence>
<dbReference type="Proteomes" id="UP001500027">
    <property type="component" value="Unassembled WGS sequence"/>
</dbReference>
<dbReference type="PANTHER" id="PTHR44068:SF11">
    <property type="entry name" value="GERANYL DIPHOSPHATE 2-C-METHYLTRANSFERASE"/>
    <property type="match status" value="1"/>
</dbReference>
<proteinExistence type="predicted"/>
<dbReference type="SUPFAM" id="SSF53335">
    <property type="entry name" value="S-adenosyl-L-methionine-dependent methyltransferases"/>
    <property type="match status" value="1"/>
</dbReference>
<dbReference type="Pfam" id="PF08241">
    <property type="entry name" value="Methyltransf_11"/>
    <property type="match status" value="1"/>
</dbReference>
<keyword evidence="1" id="KW-0808">Transferase</keyword>
<dbReference type="RefSeq" id="WP_139002015.1">
    <property type="nucleotide sequence ID" value="NZ_BAABAV010000001.1"/>
</dbReference>
<dbReference type="GO" id="GO:0008168">
    <property type="term" value="F:methyltransferase activity"/>
    <property type="evidence" value="ECO:0007669"/>
    <property type="project" value="UniProtKB-KW"/>
</dbReference>
<gene>
    <name evidence="3" type="ORF">GCM10022257_00920</name>
</gene>
<dbReference type="InterPro" id="IPR050447">
    <property type="entry name" value="Erg6_SMT_methyltransf"/>
</dbReference>
<dbReference type="EMBL" id="BAABAV010000001">
    <property type="protein sequence ID" value="GAA4267991.1"/>
    <property type="molecule type" value="Genomic_DNA"/>
</dbReference>
<sequence length="256" mass="30392">MKQLIKSILPQIVIKKYNGYRAYQKYKGKEVFCPICNSYYKKFAPFGTSKRESRKCHNCGSLERHRLMFLYLIEKFNFFDKSSKDKIRLLHFAPEKMFYNIFSENSGIEYTPCDLFPKQYDGKTKITKADITKIPFKDNSFDFILCSHVLEHIPNDRLAMSELQRVLSKKGDAILQVPIDFKREKTYEDPNITSREERLQEYGHPDHVRYYGKDYKERLESCGFTVNVDHFISTLSKNDIFKYGLLESELIYHCKK</sequence>
<dbReference type="InterPro" id="IPR013216">
    <property type="entry name" value="Methyltransf_11"/>
</dbReference>
<evidence type="ECO:0000313" key="3">
    <source>
        <dbReference type="EMBL" id="GAA4267991.1"/>
    </source>
</evidence>
<reference evidence="4" key="1">
    <citation type="journal article" date="2019" name="Int. J. Syst. Evol. Microbiol.">
        <title>The Global Catalogue of Microorganisms (GCM) 10K type strain sequencing project: providing services to taxonomists for standard genome sequencing and annotation.</title>
        <authorList>
            <consortium name="The Broad Institute Genomics Platform"/>
            <consortium name="The Broad Institute Genome Sequencing Center for Infectious Disease"/>
            <person name="Wu L."/>
            <person name="Ma J."/>
        </authorList>
    </citation>
    <scope>NUCLEOTIDE SEQUENCE [LARGE SCALE GENOMIC DNA]</scope>
    <source>
        <strain evidence="4">JCM 17452</strain>
    </source>
</reference>